<dbReference type="Pfam" id="PF01145">
    <property type="entry name" value="Band_7"/>
    <property type="match status" value="1"/>
</dbReference>
<reference evidence="3 4" key="1">
    <citation type="submission" date="2020-02" db="EMBL/GenBank/DDBJ databases">
        <title>Draft genome sequence of Limisphaera ngatamarikiensis NGM72.4T, a thermophilic Verrucomicrobia grouped in subdivision 3.</title>
        <authorList>
            <person name="Carere C.R."/>
            <person name="Steen J."/>
            <person name="Hugenholtz P."/>
            <person name="Stott M.B."/>
        </authorList>
    </citation>
    <scope>NUCLEOTIDE SEQUENCE [LARGE SCALE GENOMIC DNA]</scope>
    <source>
        <strain evidence="3 4">NGM72.4</strain>
    </source>
</reference>
<dbReference type="Gene3D" id="3.30.479.30">
    <property type="entry name" value="Band 7 domain"/>
    <property type="match status" value="1"/>
</dbReference>
<feature type="domain" description="Band 7" evidence="2">
    <location>
        <begin position="25"/>
        <end position="185"/>
    </location>
</feature>
<evidence type="ECO:0000313" key="4">
    <source>
        <dbReference type="Proteomes" id="UP000477311"/>
    </source>
</evidence>
<sequence length="281" mass="31307">MRPEVMARVIGIAILLLVAVLVAASGTYVVQPGYRGVEVILGRVSEGFKPEGFGLKLPLVSTIHPVSIRQQTARETAECYSSDLQQIRVNLRILYRIPESAVVRLFRDYEGDAFGQLVAPRVHEALKEVVALQNAEQIVKNREQIKVRTLELARSKIGELVMVEDLVIEDIKLTPELERAIEQKMIQEQEAAKAKFVQQRAQIEANTAVIKARGEAESIRIRGEALRENPSYVDLQIVDRWDGQAPLVVGGGQILMSVSELWRSSGTNHARTQSVLPARSR</sequence>
<comment type="caution">
    <text evidence="3">The sequence shown here is derived from an EMBL/GenBank/DDBJ whole genome shotgun (WGS) entry which is preliminary data.</text>
</comment>
<keyword evidence="4" id="KW-1185">Reference proteome</keyword>
<dbReference type="SUPFAM" id="SSF117892">
    <property type="entry name" value="Band 7/SPFH domain"/>
    <property type="match status" value="1"/>
</dbReference>
<protein>
    <submittedName>
        <fullName evidence="3">Prohibitin family protein</fullName>
    </submittedName>
</protein>
<dbReference type="RefSeq" id="WP_165105430.1">
    <property type="nucleotide sequence ID" value="NZ_JAAKYA010000011.1"/>
</dbReference>
<dbReference type="InterPro" id="IPR000163">
    <property type="entry name" value="Prohibitin"/>
</dbReference>
<evidence type="ECO:0000313" key="3">
    <source>
        <dbReference type="EMBL" id="NGO38111.1"/>
    </source>
</evidence>
<dbReference type="PANTHER" id="PTHR23222">
    <property type="entry name" value="PROHIBITIN"/>
    <property type="match status" value="1"/>
</dbReference>
<dbReference type="CDD" id="cd03401">
    <property type="entry name" value="SPFH_prohibitin"/>
    <property type="match status" value="1"/>
</dbReference>
<dbReference type="PRINTS" id="PR00679">
    <property type="entry name" value="PROHIBITIN"/>
</dbReference>
<gene>
    <name evidence="3" type="ORF">G4L39_01690</name>
</gene>
<evidence type="ECO:0000259" key="2">
    <source>
        <dbReference type="SMART" id="SM00244"/>
    </source>
</evidence>
<dbReference type="Proteomes" id="UP000477311">
    <property type="component" value="Unassembled WGS sequence"/>
</dbReference>
<proteinExistence type="predicted"/>
<organism evidence="3 4">
    <name type="scientific">Limisphaera ngatamarikiensis</name>
    <dbReference type="NCBI Taxonomy" id="1324935"/>
    <lineage>
        <taxon>Bacteria</taxon>
        <taxon>Pseudomonadati</taxon>
        <taxon>Verrucomicrobiota</taxon>
        <taxon>Verrucomicrobiia</taxon>
        <taxon>Limisphaerales</taxon>
        <taxon>Limisphaeraceae</taxon>
        <taxon>Limisphaera</taxon>
    </lineage>
</organism>
<name>A0A6M1RS16_9BACT</name>
<dbReference type="EMBL" id="JAAKYA010000011">
    <property type="protein sequence ID" value="NGO38111.1"/>
    <property type="molecule type" value="Genomic_DNA"/>
</dbReference>
<accession>A0A6M1RS16</accession>
<dbReference type="InterPro" id="IPR001107">
    <property type="entry name" value="Band_7"/>
</dbReference>
<dbReference type="PANTHER" id="PTHR23222:SF0">
    <property type="entry name" value="PROHIBITIN 1"/>
    <property type="match status" value="1"/>
</dbReference>
<dbReference type="GO" id="GO:0016020">
    <property type="term" value="C:membrane"/>
    <property type="evidence" value="ECO:0007669"/>
    <property type="project" value="UniProtKB-SubCell"/>
</dbReference>
<dbReference type="AlphaFoldDB" id="A0A6M1RS16"/>
<dbReference type="SMART" id="SM00244">
    <property type="entry name" value="PHB"/>
    <property type="match status" value="1"/>
</dbReference>
<dbReference type="InterPro" id="IPR036013">
    <property type="entry name" value="Band_7/SPFH_dom_sf"/>
</dbReference>
<evidence type="ECO:0000256" key="1">
    <source>
        <dbReference type="ARBA" id="ARBA00004167"/>
    </source>
</evidence>
<comment type="subcellular location">
    <subcellularLocation>
        <location evidence="1">Membrane</location>
        <topology evidence="1">Single-pass membrane protein</topology>
    </subcellularLocation>
</comment>